<feature type="signal peptide" evidence="2">
    <location>
        <begin position="1"/>
        <end position="24"/>
    </location>
</feature>
<dbReference type="PROSITE" id="PS51352">
    <property type="entry name" value="THIOREDOXIN_2"/>
    <property type="match status" value="1"/>
</dbReference>
<evidence type="ECO:0000313" key="5">
    <source>
        <dbReference type="Proteomes" id="UP001159042"/>
    </source>
</evidence>
<feature type="domain" description="Thioredoxin" evidence="3">
    <location>
        <begin position="80"/>
        <end position="202"/>
    </location>
</feature>
<dbReference type="AlphaFoldDB" id="A0AAV8VN32"/>
<evidence type="ECO:0000313" key="4">
    <source>
        <dbReference type="EMBL" id="KAJ8915638.1"/>
    </source>
</evidence>
<evidence type="ECO:0000256" key="1">
    <source>
        <dbReference type="SAM" id="Phobius"/>
    </source>
</evidence>
<keyword evidence="1" id="KW-0472">Membrane</keyword>
<evidence type="ECO:0000259" key="3">
    <source>
        <dbReference type="PROSITE" id="PS51352"/>
    </source>
</evidence>
<dbReference type="Pfam" id="PF00085">
    <property type="entry name" value="Thioredoxin"/>
    <property type="match status" value="1"/>
</dbReference>
<dbReference type="InterPro" id="IPR013766">
    <property type="entry name" value="Thioredoxin_domain"/>
</dbReference>
<evidence type="ECO:0000256" key="2">
    <source>
        <dbReference type="SAM" id="SignalP"/>
    </source>
</evidence>
<keyword evidence="1" id="KW-1133">Transmembrane helix</keyword>
<accession>A0AAV8VN32</accession>
<dbReference type="Proteomes" id="UP001159042">
    <property type="component" value="Unassembled WGS sequence"/>
</dbReference>
<dbReference type="EMBL" id="JANEYG010000051">
    <property type="protein sequence ID" value="KAJ8915638.1"/>
    <property type="molecule type" value="Genomic_DNA"/>
</dbReference>
<dbReference type="GO" id="GO:0005929">
    <property type="term" value="C:cilium"/>
    <property type="evidence" value="ECO:0007669"/>
    <property type="project" value="TreeGrafter"/>
</dbReference>
<dbReference type="GO" id="GO:0060271">
    <property type="term" value="P:cilium assembly"/>
    <property type="evidence" value="ECO:0007669"/>
    <property type="project" value="TreeGrafter"/>
</dbReference>
<name>A0AAV8VN32_9CUCU</name>
<reference evidence="4 5" key="1">
    <citation type="journal article" date="2023" name="Insect Mol. Biol.">
        <title>Genome sequencing provides insights into the evolution of gene families encoding plant cell wall-degrading enzymes in longhorned beetles.</title>
        <authorList>
            <person name="Shin N.R."/>
            <person name="Okamura Y."/>
            <person name="Kirsch R."/>
            <person name="Pauchet Y."/>
        </authorList>
    </citation>
    <scope>NUCLEOTIDE SEQUENCE [LARGE SCALE GENOMIC DNA]</scope>
    <source>
        <strain evidence="4">EAD_L_NR</strain>
    </source>
</reference>
<dbReference type="Gene3D" id="3.40.30.10">
    <property type="entry name" value="Glutaredoxin"/>
    <property type="match status" value="1"/>
</dbReference>
<dbReference type="PANTHER" id="PTHR14684">
    <property type="entry name" value="THIOREDOXIN DOMAIN-CONTAINING PROTEIN 15"/>
    <property type="match status" value="1"/>
</dbReference>
<keyword evidence="1" id="KW-0812">Transmembrane</keyword>
<organism evidence="4 5">
    <name type="scientific">Exocentrus adspersus</name>
    <dbReference type="NCBI Taxonomy" id="1586481"/>
    <lineage>
        <taxon>Eukaryota</taxon>
        <taxon>Metazoa</taxon>
        <taxon>Ecdysozoa</taxon>
        <taxon>Arthropoda</taxon>
        <taxon>Hexapoda</taxon>
        <taxon>Insecta</taxon>
        <taxon>Pterygota</taxon>
        <taxon>Neoptera</taxon>
        <taxon>Endopterygota</taxon>
        <taxon>Coleoptera</taxon>
        <taxon>Polyphaga</taxon>
        <taxon>Cucujiformia</taxon>
        <taxon>Chrysomeloidea</taxon>
        <taxon>Cerambycidae</taxon>
        <taxon>Lamiinae</taxon>
        <taxon>Acanthocinini</taxon>
        <taxon>Exocentrus</taxon>
    </lineage>
</organism>
<protein>
    <recommendedName>
        <fullName evidence="3">Thioredoxin domain-containing protein</fullName>
    </recommendedName>
</protein>
<feature type="chain" id="PRO_5043854968" description="Thioredoxin domain-containing protein" evidence="2">
    <location>
        <begin position="25"/>
        <end position="277"/>
    </location>
</feature>
<feature type="transmembrane region" description="Helical" evidence="1">
    <location>
        <begin position="230"/>
        <end position="248"/>
    </location>
</feature>
<comment type="caution">
    <text evidence="4">The sequence shown here is derived from an EMBL/GenBank/DDBJ whole genome shotgun (WGS) entry which is preliminary data.</text>
</comment>
<dbReference type="InterPro" id="IPR042418">
    <property type="entry name" value="TXNDC15"/>
</dbReference>
<gene>
    <name evidence="4" type="ORF">NQ315_003422</name>
</gene>
<proteinExistence type="predicted"/>
<keyword evidence="5" id="KW-1185">Reference proteome</keyword>
<dbReference type="InterPro" id="IPR036249">
    <property type="entry name" value="Thioredoxin-like_sf"/>
</dbReference>
<dbReference type="SUPFAM" id="SSF52833">
    <property type="entry name" value="Thioredoxin-like"/>
    <property type="match status" value="1"/>
</dbReference>
<sequence>MKMINKTITIQFLIFFLDVCICEEQNPETIVSIPENETSNQVQNLNVSVIEGNETVSSSVNGTELNRDESTNKTRKYVKCLPGMGTSTVQLTNDTELIKLLQVDPKVTDRDVPGACVIVLFYSKYCPFSSMAAPHYNALPRAFPDIKMVAINAMMYHLFNTQNGIVGVPSLMLFHGGRPVAKFNDSEYTLEMFSKFISKYTGLTATEKSTVTSADFAGPVVSSPSKESDVLLVVSWLFIILCSAYYFTKSKWCRWIIEAIQSNWRESEAHANHDHID</sequence>
<dbReference type="PANTHER" id="PTHR14684:SF2">
    <property type="entry name" value="THIOREDOXIN DOMAIN-CONTAINING PROTEIN 15"/>
    <property type="match status" value="1"/>
</dbReference>
<keyword evidence="2" id="KW-0732">Signal</keyword>